<evidence type="ECO:0000256" key="5">
    <source>
        <dbReference type="ARBA" id="ARBA00023242"/>
    </source>
</evidence>
<evidence type="ECO:0000313" key="7">
    <source>
        <dbReference type="Proteomes" id="UP000324632"/>
    </source>
</evidence>
<name>A0A5A9P6T1_9TELE</name>
<keyword evidence="4" id="KW-0862">Zinc</keyword>
<evidence type="ECO:0008006" key="8">
    <source>
        <dbReference type="Google" id="ProtNLM"/>
    </source>
</evidence>
<gene>
    <name evidence="6" type="ORF">E1301_Tti014573</name>
</gene>
<evidence type="ECO:0000256" key="3">
    <source>
        <dbReference type="ARBA" id="ARBA00022771"/>
    </source>
</evidence>
<dbReference type="SUPFAM" id="SSF53098">
    <property type="entry name" value="Ribonuclease H-like"/>
    <property type="match status" value="1"/>
</dbReference>
<evidence type="ECO:0000256" key="1">
    <source>
        <dbReference type="ARBA" id="ARBA00004123"/>
    </source>
</evidence>
<comment type="caution">
    <text evidence="6">The sequence shown here is derived from an EMBL/GenBank/DDBJ whole genome shotgun (WGS) entry which is preliminary data.</text>
</comment>
<dbReference type="AlphaFoldDB" id="A0A5A9P6T1"/>
<dbReference type="InterPro" id="IPR012337">
    <property type="entry name" value="RNaseH-like_sf"/>
</dbReference>
<dbReference type="EMBL" id="SOYY01000008">
    <property type="protein sequence ID" value="KAA0717650.1"/>
    <property type="molecule type" value="Genomic_DNA"/>
</dbReference>
<dbReference type="GO" id="GO:0005634">
    <property type="term" value="C:nucleus"/>
    <property type="evidence" value="ECO:0007669"/>
    <property type="project" value="UniProtKB-SubCell"/>
</dbReference>
<sequence length="194" mass="22025">MVLVVWCTNPLEDSHTAEKHCSLDWIEEVEEKFDFSLRDDVQAMVHDNAANVVKAIRILEERHGVASLPCDGHTTQLIVNHALKDSRINKALGGARSLVGYFHRSDVATMKLKLKQEQMGTAHHKLTQDVAVSWNSSYDMITRLLEQRWPVTPTLSDPEVTRAAKHYLDMKADLEASWRNYSKHLSPSRKPPSS</sequence>
<dbReference type="GO" id="GO:0008270">
    <property type="term" value="F:zinc ion binding"/>
    <property type="evidence" value="ECO:0007669"/>
    <property type="project" value="UniProtKB-KW"/>
</dbReference>
<evidence type="ECO:0000313" key="6">
    <source>
        <dbReference type="EMBL" id="KAA0717650.1"/>
    </source>
</evidence>
<organism evidence="6 7">
    <name type="scientific">Triplophysa tibetana</name>
    <dbReference type="NCBI Taxonomy" id="1572043"/>
    <lineage>
        <taxon>Eukaryota</taxon>
        <taxon>Metazoa</taxon>
        <taxon>Chordata</taxon>
        <taxon>Craniata</taxon>
        <taxon>Vertebrata</taxon>
        <taxon>Euteleostomi</taxon>
        <taxon>Actinopterygii</taxon>
        <taxon>Neopterygii</taxon>
        <taxon>Teleostei</taxon>
        <taxon>Ostariophysi</taxon>
        <taxon>Cypriniformes</taxon>
        <taxon>Nemacheilidae</taxon>
        <taxon>Triplophysa</taxon>
    </lineage>
</organism>
<evidence type="ECO:0000256" key="4">
    <source>
        <dbReference type="ARBA" id="ARBA00022833"/>
    </source>
</evidence>
<comment type="subcellular location">
    <subcellularLocation>
        <location evidence="1">Nucleus</location>
    </subcellularLocation>
</comment>
<accession>A0A5A9P6T1</accession>
<protein>
    <recommendedName>
        <fullName evidence="8">DUF659 domain-containing protein</fullName>
    </recommendedName>
</protein>
<keyword evidence="3" id="KW-0863">Zinc-finger</keyword>
<proteinExistence type="predicted"/>
<reference evidence="6 7" key="1">
    <citation type="journal article" date="2019" name="Mol. Ecol. Resour.">
        <title>Chromosome-level genome assembly of Triplophysa tibetana, a fish adapted to the harsh high-altitude environment of the Tibetan Plateau.</title>
        <authorList>
            <person name="Yang X."/>
            <person name="Liu H."/>
            <person name="Ma Z."/>
            <person name="Zou Y."/>
            <person name="Zou M."/>
            <person name="Mao Y."/>
            <person name="Li X."/>
            <person name="Wang H."/>
            <person name="Chen T."/>
            <person name="Wang W."/>
            <person name="Yang R."/>
        </authorList>
    </citation>
    <scope>NUCLEOTIDE SEQUENCE [LARGE SCALE GENOMIC DNA]</scope>
    <source>
        <strain evidence="6">TTIB1903HZAU</strain>
        <tissue evidence="6">Muscle</tissue>
    </source>
</reference>
<keyword evidence="7" id="KW-1185">Reference proteome</keyword>
<keyword evidence="2" id="KW-0479">Metal-binding</keyword>
<keyword evidence="5" id="KW-0539">Nucleus</keyword>
<dbReference type="InterPro" id="IPR052035">
    <property type="entry name" value="ZnF_BED_domain_contain"/>
</dbReference>
<evidence type="ECO:0000256" key="2">
    <source>
        <dbReference type="ARBA" id="ARBA00022723"/>
    </source>
</evidence>
<dbReference type="PANTHER" id="PTHR46481">
    <property type="entry name" value="ZINC FINGER BED DOMAIN-CONTAINING PROTEIN 4"/>
    <property type="match status" value="1"/>
</dbReference>
<dbReference type="Proteomes" id="UP000324632">
    <property type="component" value="Chromosome 8"/>
</dbReference>
<dbReference type="PANTHER" id="PTHR46481:SF10">
    <property type="entry name" value="ZINC FINGER BED DOMAIN-CONTAINING PROTEIN 39"/>
    <property type="match status" value="1"/>
</dbReference>